<evidence type="ECO:0000313" key="2">
    <source>
        <dbReference type="Proteomes" id="UP000242715"/>
    </source>
</evidence>
<dbReference type="Proteomes" id="UP000242715">
    <property type="component" value="Unassembled WGS sequence"/>
</dbReference>
<sequence length="70" mass="7791">MTWPMRWVGDVACDVARLLPLRARGRRVKTEHGVCTSRGGVCGRVGWRLAVKFRILGLSDLLNTMAVLVL</sequence>
<dbReference type="EMBL" id="DF974005">
    <property type="protein sequence ID" value="GAU43967.1"/>
    <property type="molecule type" value="Genomic_DNA"/>
</dbReference>
<dbReference type="AlphaFoldDB" id="A0A2Z6PHH9"/>
<reference evidence="2" key="1">
    <citation type="journal article" date="2017" name="Front. Plant Sci.">
        <title>Climate Clever Clovers: New Paradigm to Reduce the Environmental Footprint of Ruminants by Breeding Low Methanogenic Forages Utilizing Haplotype Variation.</title>
        <authorList>
            <person name="Kaur P."/>
            <person name="Appels R."/>
            <person name="Bayer P.E."/>
            <person name="Keeble-Gagnere G."/>
            <person name="Wang J."/>
            <person name="Hirakawa H."/>
            <person name="Shirasawa K."/>
            <person name="Vercoe P."/>
            <person name="Stefanova K."/>
            <person name="Durmic Z."/>
            <person name="Nichols P."/>
            <person name="Revell C."/>
            <person name="Isobe S.N."/>
            <person name="Edwards D."/>
            <person name="Erskine W."/>
        </authorList>
    </citation>
    <scope>NUCLEOTIDE SEQUENCE [LARGE SCALE GENOMIC DNA]</scope>
    <source>
        <strain evidence="2">cv. Daliak</strain>
    </source>
</reference>
<gene>
    <name evidence="1" type="ORF">TSUD_283940</name>
</gene>
<name>A0A2Z6PHH9_TRISU</name>
<protein>
    <submittedName>
        <fullName evidence="1">Uncharacterized protein</fullName>
    </submittedName>
</protein>
<proteinExistence type="predicted"/>
<organism evidence="1 2">
    <name type="scientific">Trifolium subterraneum</name>
    <name type="common">Subterranean clover</name>
    <dbReference type="NCBI Taxonomy" id="3900"/>
    <lineage>
        <taxon>Eukaryota</taxon>
        <taxon>Viridiplantae</taxon>
        <taxon>Streptophyta</taxon>
        <taxon>Embryophyta</taxon>
        <taxon>Tracheophyta</taxon>
        <taxon>Spermatophyta</taxon>
        <taxon>Magnoliopsida</taxon>
        <taxon>eudicotyledons</taxon>
        <taxon>Gunneridae</taxon>
        <taxon>Pentapetalae</taxon>
        <taxon>rosids</taxon>
        <taxon>fabids</taxon>
        <taxon>Fabales</taxon>
        <taxon>Fabaceae</taxon>
        <taxon>Papilionoideae</taxon>
        <taxon>50 kb inversion clade</taxon>
        <taxon>NPAAA clade</taxon>
        <taxon>Hologalegina</taxon>
        <taxon>IRL clade</taxon>
        <taxon>Trifolieae</taxon>
        <taxon>Trifolium</taxon>
    </lineage>
</organism>
<keyword evidence="2" id="KW-1185">Reference proteome</keyword>
<accession>A0A2Z6PHH9</accession>
<evidence type="ECO:0000313" key="1">
    <source>
        <dbReference type="EMBL" id="GAU43967.1"/>
    </source>
</evidence>